<sequence length="301" mass="34869">MTARGWWSRRSERALARIVPHPHQRAPNTSHARAASPFDCETLRSEPIFAMMAPHLLALIQMCQTLRPKRDFMYVSEMNATDPNCFQDCNDFWKSSFQSEFGMNVTDFYDFPLHPVILDRKGYLLYCNISDKRTQCYIDECGDQSADRVFSPSNFLCKFKREEFLEARKCLEKTEPLTFLKCDQSCHMKALKIVQKQERAALGKVFTKAEMGNYERELDLLCTFQACYKQCEREIVQESCERSEAESALALISQYVSWHASDIYDWHILSDSIQQFPASCQRLALSPPDSDPIVQIMNGMQ</sequence>
<reference evidence="2" key="1">
    <citation type="submission" date="2017-02" db="UniProtKB">
        <authorList>
            <consortium name="WormBaseParasite"/>
        </authorList>
    </citation>
    <scope>IDENTIFICATION</scope>
</reference>
<name>A0A0M3HRJ7_ASCLU</name>
<dbReference type="WBParaSite" id="ALUE_0000494101-mRNA-1">
    <property type="protein sequence ID" value="ALUE_0000494101-mRNA-1"/>
    <property type="gene ID" value="ALUE_0000494101"/>
</dbReference>
<dbReference type="PANTHER" id="PTHR36944:SF2">
    <property type="entry name" value="CPG4 DOMAIN-CONTAINING PROTEIN"/>
    <property type="match status" value="1"/>
</dbReference>
<organism evidence="1 2">
    <name type="scientific">Ascaris lumbricoides</name>
    <name type="common">Giant roundworm</name>
    <dbReference type="NCBI Taxonomy" id="6252"/>
    <lineage>
        <taxon>Eukaryota</taxon>
        <taxon>Metazoa</taxon>
        <taxon>Ecdysozoa</taxon>
        <taxon>Nematoda</taxon>
        <taxon>Chromadorea</taxon>
        <taxon>Rhabditida</taxon>
        <taxon>Spirurina</taxon>
        <taxon>Ascaridomorpha</taxon>
        <taxon>Ascaridoidea</taxon>
        <taxon>Ascarididae</taxon>
        <taxon>Ascaris</taxon>
    </lineage>
</organism>
<proteinExistence type="predicted"/>
<evidence type="ECO:0000313" key="2">
    <source>
        <dbReference type="WBParaSite" id="ALUE_0000494101-mRNA-1"/>
    </source>
</evidence>
<accession>A0A0M3HRJ7</accession>
<evidence type="ECO:0000313" key="1">
    <source>
        <dbReference type="Proteomes" id="UP000036681"/>
    </source>
</evidence>
<dbReference type="PANTHER" id="PTHR36944">
    <property type="entry name" value="PROTEIN CBG02791-RELATED"/>
    <property type="match status" value="1"/>
</dbReference>
<protein>
    <submittedName>
        <fullName evidence="2">Uncharacterized protein</fullName>
    </submittedName>
</protein>
<dbReference type="Proteomes" id="UP000036681">
    <property type="component" value="Unplaced"/>
</dbReference>
<keyword evidence="1" id="KW-1185">Reference proteome</keyword>
<dbReference type="AlphaFoldDB" id="A0A0M3HRJ7"/>